<dbReference type="InterPro" id="IPR018556">
    <property type="entry name" value="SPIN90/Ldb17_LRD"/>
</dbReference>
<accession>A0AAE0I8D9</accession>
<evidence type="ECO:0000259" key="2">
    <source>
        <dbReference type="Pfam" id="PF09431"/>
    </source>
</evidence>
<feature type="compositionally biased region" description="Low complexity" evidence="1">
    <location>
        <begin position="430"/>
        <end position="440"/>
    </location>
</feature>
<dbReference type="Proteomes" id="UP001286456">
    <property type="component" value="Unassembled WGS sequence"/>
</dbReference>
<dbReference type="GO" id="GO:0051666">
    <property type="term" value="P:actin cortical patch localization"/>
    <property type="evidence" value="ECO:0007669"/>
    <property type="project" value="TreeGrafter"/>
</dbReference>
<reference evidence="3" key="1">
    <citation type="journal article" date="2023" name="Mol. Phylogenet. Evol.">
        <title>Genome-scale phylogeny and comparative genomics of the fungal order Sordariales.</title>
        <authorList>
            <person name="Hensen N."/>
            <person name="Bonometti L."/>
            <person name="Westerberg I."/>
            <person name="Brannstrom I.O."/>
            <person name="Guillou S."/>
            <person name="Cros-Aarteil S."/>
            <person name="Calhoun S."/>
            <person name="Haridas S."/>
            <person name="Kuo A."/>
            <person name="Mondo S."/>
            <person name="Pangilinan J."/>
            <person name="Riley R."/>
            <person name="LaButti K."/>
            <person name="Andreopoulos B."/>
            <person name="Lipzen A."/>
            <person name="Chen C."/>
            <person name="Yan M."/>
            <person name="Daum C."/>
            <person name="Ng V."/>
            <person name="Clum A."/>
            <person name="Steindorff A."/>
            <person name="Ohm R.A."/>
            <person name="Martin F."/>
            <person name="Silar P."/>
            <person name="Natvig D.O."/>
            <person name="Lalanne C."/>
            <person name="Gautier V."/>
            <person name="Ament-Velasquez S.L."/>
            <person name="Kruys A."/>
            <person name="Hutchinson M.I."/>
            <person name="Powell A.J."/>
            <person name="Barry K."/>
            <person name="Miller A.N."/>
            <person name="Grigoriev I.V."/>
            <person name="Debuchy R."/>
            <person name="Gladieux P."/>
            <person name="Hiltunen Thoren M."/>
            <person name="Johannesson H."/>
        </authorList>
    </citation>
    <scope>NUCLEOTIDE SEQUENCE</scope>
    <source>
        <strain evidence="3">SMH4131-1</strain>
    </source>
</reference>
<reference evidence="3" key="2">
    <citation type="submission" date="2023-06" db="EMBL/GenBank/DDBJ databases">
        <authorList>
            <consortium name="Lawrence Berkeley National Laboratory"/>
            <person name="Haridas S."/>
            <person name="Hensen N."/>
            <person name="Bonometti L."/>
            <person name="Westerberg I."/>
            <person name="Brannstrom I.O."/>
            <person name="Guillou S."/>
            <person name="Cros-Aarteil S."/>
            <person name="Calhoun S."/>
            <person name="Kuo A."/>
            <person name="Mondo S."/>
            <person name="Pangilinan J."/>
            <person name="Riley R."/>
            <person name="Labutti K."/>
            <person name="Andreopoulos B."/>
            <person name="Lipzen A."/>
            <person name="Chen C."/>
            <person name="Yanf M."/>
            <person name="Daum C."/>
            <person name="Ng V."/>
            <person name="Clum A."/>
            <person name="Steindorff A."/>
            <person name="Ohm R."/>
            <person name="Martin F."/>
            <person name="Silar P."/>
            <person name="Natvig D."/>
            <person name="Lalanne C."/>
            <person name="Gautier V."/>
            <person name="Ament-Velasquez S.L."/>
            <person name="Kruys A."/>
            <person name="Hutchinson M.I."/>
            <person name="Powell A.J."/>
            <person name="Barry K."/>
            <person name="Miller A.N."/>
            <person name="Grigoriev I.V."/>
            <person name="Debuchy R."/>
            <person name="Gladieux P."/>
            <person name="Thoren M.H."/>
            <person name="Johannesson H."/>
        </authorList>
    </citation>
    <scope>NUCLEOTIDE SEQUENCE</scope>
    <source>
        <strain evidence="3">SMH4131-1</strain>
    </source>
</reference>
<dbReference type="AlphaFoldDB" id="A0AAE0I8D9"/>
<dbReference type="PANTHER" id="PTHR13357:SF1">
    <property type="entry name" value="NCK-INTERACTING PROTEIN WITH SH3 DOMAIN"/>
    <property type="match status" value="1"/>
</dbReference>
<gene>
    <name evidence="3" type="ORF">B0T19DRAFT_445798</name>
</gene>
<feature type="compositionally biased region" description="Basic and acidic residues" evidence="1">
    <location>
        <begin position="409"/>
        <end position="425"/>
    </location>
</feature>
<name>A0AAE0I8D9_9PEZI</name>
<dbReference type="Pfam" id="PF09431">
    <property type="entry name" value="SPIN90_LRD"/>
    <property type="match status" value="1"/>
</dbReference>
<feature type="region of interest" description="Disordered" evidence="1">
    <location>
        <begin position="522"/>
        <end position="549"/>
    </location>
</feature>
<dbReference type="GO" id="GO:0030479">
    <property type="term" value="C:actin cortical patch"/>
    <property type="evidence" value="ECO:0007669"/>
    <property type="project" value="TreeGrafter"/>
</dbReference>
<proteinExistence type="predicted"/>
<dbReference type="GO" id="GO:0006897">
    <property type="term" value="P:endocytosis"/>
    <property type="evidence" value="ECO:0007669"/>
    <property type="project" value="TreeGrafter"/>
</dbReference>
<sequence length="574" mass="62253">MADSDVTAAAPVENEQQFWNGLNDIVSAPCANPESLDNTLRSWLYLVATGRDRYLDSEDEIASCSQKLRDSHIFCTNEEYVRTQIIYSLLQEDDLAPLHVIANFLLLDGRAEEATFRRMVGEGCFCRLLELIKTCGGQDRRLHRLLLELMYEMSRIERLRPEDLVQVDDSFVTYLFQLIEALSDDVDDPYHYPVIRVLLVLNEQYMVASTSSASPSSPTAPTPLTNRVVKILSIHGPSFRTFGENIILLLNRATETAVQLLILKLLYLLFTTTATYEYFYTNDLRVLLDVIIRNLLDLPADMNVLRHTYLRVLAPLLAHTQLSQPPHYKRDQILSLLDILRGSGTGHFMPPEPTTLRLLERVAATKWLVEDEPDDYYAGSPSSVAKPFALGSLSQAQAGSAVSVVARVSERPGVKTPSRKEDSKEGQGGNHTTATNNNNDSNHEGHGSGGGAAAAGGLLRRLRPQKSLPEVPRHRYGVPIVGVPKMPSAAVVAAAAGGRGDGHHNPLGLGAGVGAANVAGQKKMPPKLPPPRRRKLRTASASAGGGSGSVVIGSAGEGVGAAAAPEMAGPTQCS</sequence>
<dbReference type="EMBL" id="JAUEPO010000006">
    <property type="protein sequence ID" value="KAK3320022.1"/>
    <property type="molecule type" value="Genomic_DNA"/>
</dbReference>
<feature type="region of interest" description="Disordered" evidence="1">
    <location>
        <begin position="409"/>
        <end position="454"/>
    </location>
</feature>
<evidence type="ECO:0000313" key="4">
    <source>
        <dbReference type="Proteomes" id="UP001286456"/>
    </source>
</evidence>
<dbReference type="GO" id="GO:0000147">
    <property type="term" value="P:actin cortical patch assembly"/>
    <property type="evidence" value="ECO:0007669"/>
    <property type="project" value="TreeGrafter"/>
</dbReference>
<organism evidence="3 4">
    <name type="scientific">Cercophora scortea</name>
    <dbReference type="NCBI Taxonomy" id="314031"/>
    <lineage>
        <taxon>Eukaryota</taxon>
        <taxon>Fungi</taxon>
        <taxon>Dikarya</taxon>
        <taxon>Ascomycota</taxon>
        <taxon>Pezizomycotina</taxon>
        <taxon>Sordariomycetes</taxon>
        <taxon>Sordariomycetidae</taxon>
        <taxon>Sordariales</taxon>
        <taxon>Lasiosphaeriaceae</taxon>
        <taxon>Cercophora</taxon>
    </lineage>
</organism>
<protein>
    <recommendedName>
        <fullName evidence="2">SPIN90/Ldb17 leucine-rich domain-containing protein</fullName>
    </recommendedName>
</protein>
<comment type="caution">
    <text evidence="3">The sequence shown here is derived from an EMBL/GenBank/DDBJ whole genome shotgun (WGS) entry which is preliminary data.</text>
</comment>
<dbReference type="InterPro" id="IPR030125">
    <property type="entry name" value="SPIN90/Ldb17"/>
</dbReference>
<dbReference type="PANTHER" id="PTHR13357">
    <property type="entry name" value="SH3 ADAPTER PROTEIN SPIN90 NCK INTERACTING PROTEIN WITH SH3 DOMAIN"/>
    <property type="match status" value="1"/>
</dbReference>
<feature type="domain" description="SPIN90/Ldb17 leucine-rich" evidence="2">
    <location>
        <begin position="187"/>
        <end position="333"/>
    </location>
</feature>
<evidence type="ECO:0000313" key="3">
    <source>
        <dbReference type="EMBL" id="KAK3320022.1"/>
    </source>
</evidence>
<dbReference type="GO" id="GO:0071933">
    <property type="term" value="F:Arp2/3 complex binding"/>
    <property type="evidence" value="ECO:0007669"/>
    <property type="project" value="TreeGrafter"/>
</dbReference>
<keyword evidence="4" id="KW-1185">Reference proteome</keyword>
<evidence type="ECO:0000256" key="1">
    <source>
        <dbReference type="SAM" id="MobiDB-lite"/>
    </source>
</evidence>